<feature type="transmembrane region" description="Helical" evidence="7">
    <location>
        <begin position="105"/>
        <end position="127"/>
    </location>
</feature>
<keyword evidence="4 7" id="KW-0812">Transmembrane</keyword>
<keyword evidence="10" id="KW-1185">Reference proteome</keyword>
<evidence type="ECO:0000256" key="3">
    <source>
        <dbReference type="ARBA" id="ARBA00022475"/>
    </source>
</evidence>
<evidence type="ECO:0000256" key="5">
    <source>
        <dbReference type="ARBA" id="ARBA00022989"/>
    </source>
</evidence>
<evidence type="ECO:0000256" key="2">
    <source>
        <dbReference type="ARBA" id="ARBA00022448"/>
    </source>
</evidence>
<dbReference type="Proteomes" id="UP001212803">
    <property type="component" value="Chromosome"/>
</dbReference>
<evidence type="ECO:0000256" key="7">
    <source>
        <dbReference type="RuleBase" id="RU363032"/>
    </source>
</evidence>
<comment type="subcellular location">
    <subcellularLocation>
        <location evidence="1 7">Cell membrane</location>
        <topology evidence="1 7">Multi-pass membrane protein</topology>
    </subcellularLocation>
</comment>
<name>A0ABY7M3D7_9CHLR</name>
<evidence type="ECO:0000313" key="9">
    <source>
        <dbReference type="EMBL" id="WBL35094.1"/>
    </source>
</evidence>
<keyword evidence="2 7" id="KW-0813">Transport</keyword>
<accession>A0ABY7M3D7</accession>
<evidence type="ECO:0000313" key="10">
    <source>
        <dbReference type="Proteomes" id="UP001212803"/>
    </source>
</evidence>
<dbReference type="EMBL" id="CP115149">
    <property type="protein sequence ID" value="WBL35094.1"/>
    <property type="molecule type" value="Genomic_DNA"/>
</dbReference>
<dbReference type="InterPro" id="IPR035906">
    <property type="entry name" value="MetI-like_sf"/>
</dbReference>
<feature type="transmembrane region" description="Helical" evidence="7">
    <location>
        <begin position="229"/>
        <end position="251"/>
    </location>
</feature>
<organism evidence="9 10">
    <name type="scientific">Tepidiforma flava</name>
    <dbReference type="NCBI Taxonomy" id="3004094"/>
    <lineage>
        <taxon>Bacteria</taxon>
        <taxon>Bacillati</taxon>
        <taxon>Chloroflexota</taxon>
        <taxon>Tepidiformia</taxon>
        <taxon>Tepidiformales</taxon>
        <taxon>Tepidiformaceae</taxon>
        <taxon>Tepidiforma</taxon>
    </lineage>
</organism>
<evidence type="ECO:0000256" key="1">
    <source>
        <dbReference type="ARBA" id="ARBA00004651"/>
    </source>
</evidence>
<feature type="transmembrane region" description="Helical" evidence="7">
    <location>
        <begin position="74"/>
        <end position="98"/>
    </location>
</feature>
<feature type="transmembrane region" description="Helical" evidence="7">
    <location>
        <begin position="173"/>
        <end position="190"/>
    </location>
</feature>
<dbReference type="PANTHER" id="PTHR30151:SF20">
    <property type="entry name" value="ABC TRANSPORTER PERMEASE PROTEIN HI_0355-RELATED"/>
    <property type="match status" value="1"/>
</dbReference>
<dbReference type="Gene3D" id="1.10.3720.10">
    <property type="entry name" value="MetI-like"/>
    <property type="match status" value="1"/>
</dbReference>
<evidence type="ECO:0000256" key="4">
    <source>
        <dbReference type="ARBA" id="ARBA00022692"/>
    </source>
</evidence>
<protein>
    <submittedName>
        <fullName evidence="9">ABC transporter permease</fullName>
    </submittedName>
</protein>
<gene>
    <name evidence="9" type="ORF">O0235_09875</name>
</gene>
<dbReference type="PROSITE" id="PS50928">
    <property type="entry name" value="ABC_TM1"/>
    <property type="match status" value="1"/>
</dbReference>
<keyword evidence="6 7" id="KW-0472">Membrane</keyword>
<dbReference type="CDD" id="cd06261">
    <property type="entry name" value="TM_PBP2"/>
    <property type="match status" value="1"/>
</dbReference>
<feature type="transmembrane region" description="Helical" evidence="7">
    <location>
        <begin position="133"/>
        <end position="152"/>
    </location>
</feature>
<dbReference type="RefSeq" id="WP_270055622.1">
    <property type="nucleotide sequence ID" value="NZ_CP115149.1"/>
</dbReference>
<dbReference type="InterPro" id="IPR000515">
    <property type="entry name" value="MetI-like"/>
</dbReference>
<feature type="domain" description="ABC transmembrane type-1" evidence="8">
    <location>
        <begin position="67"/>
        <end position="251"/>
    </location>
</feature>
<dbReference type="Pfam" id="PF00528">
    <property type="entry name" value="BPD_transp_1"/>
    <property type="match status" value="1"/>
</dbReference>
<reference evidence="9 10" key="1">
    <citation type="journal article" date="2023" name="ISME J.">
        <title>Thermophilic Dehalococcoidia with unusual traits shed light on an unexpected past.</title>
        <authorList>
            <person name="Palmer M."/>
            <person name="Covington J.K."/>
            <person name="Zhou E.M."/>
            <person name="Thomas S.C."/>
            <person name="Habib N."/>
            <person name="Seymour C.O."/>
            <person name="Lai D."/>
            <person name="Johnston J."/>
            <person name="Hashimi A."/>
            <person name="Jiao J.Y."/>
            <person name="Muok A.R."/>
            <person name="Liu L."/>
            <person name="Xian W.D."/>
            <person name="Zhi X.Y."/>
            <person name="Li M.M."/>
            <person name="Silva L.P."/>
            <person name="Bowen B.P."/>
            <person name="Louie K."/>
            <person name="Briegel A."/>
            <person name="Pett-Ridge J."/>
            <person name="Weber P.K."/>
            <person name="Tocheva E.I."/>
            <person name="Woyke T."/>
            <person name="Northen T.R."/>
            <person name="Mayali X."/>
            <person name="Li W.J."/>
            <person name="Hedlund B.P."/>
        </authorList>
    </citation>
    <scope>NUCLEOTIDE SEQUENCE [LARGE SCALE GENOMIC DNA]</scope>
    <source>
        <strain evidence="9 10">YIM 72310</strain>
    </source>
</reference>
<comment type="similarity">
    <text evidence="7">Belongs to the binding-protein-dependent transport system permease family.</text>
</comment>
<evidence type="ECO:0000259" key="8">
    <source>
        <dbReference type="PROSITE" id="PS50928"/>
    </source>
</evidence>
<proteinExistence type="inferred from homology"/>
<sequence length="267" mass="28582">MKLALGSAAGARRLAAAYGPSAVLLALLVAGWEAWVRVFDTRPYILPAPSRIWQGFWETKHLLPEHIRTTLAEAVLGLGFGAAAGVTIAVLVAGIPLVRRVLMPLLVVSQTIPMVVLAPLLIVWFGFGMTPKVVVVALWGFFPVAVATADGLMHADREMVGLVRSMGANRLQVLRYIAVPAALPAFFSGLKIAAAYAVGGAVVGEWIGASSGLGLYITRAQTSFRVDRVFVAVVLIALLSMLLFAAVHVLARLATPWMYVRTEEETR</sequence>
<feature type="transmembrane region" description="Helical" evidence="7">
    <location>
        <begin position="196"/>
        <end position="217"/>
    </location>
</feature>
<keyword evidence="3" id="KW-1003">Cell membrane</keyword>
<dbReference type="PANTHER" id="PTHR30151">
    <property type="entry name" value="ALKANE SULFONATE ABC TRANSPORTER-RELATED, MEMBRANE SUBUNIT"/>
    <property type="match status" value="1"/>
</dbReference>
<keyword evidence="5 7" id="KW-1133">Transmembrane helix</keyword>
<evidence type="ECO:0000256" key="6">
    <source>
        <dbReference type="ARBA" id="ARBA00023136"/>
    </source>
</evidence>
<dbReference type="SUPFAM" id="SSF161098">
    <property type="entry name" value="MetI-like"/>
    <property type="match status" value="1"/>
</dbReference>